<feature type="domain" description="THUMP" evidence="20">
    <location>
        <begin position="59"/>
        <end position="179"/>
    </location>
</feature>
<evidence type="ECO:0000256" key="19">
    <source>
        <dbReference type="HAMAP-Rule" id="MF_00021"/>
    </source>
</evidence>
<dbReference type="GO" id="GO:0004810">
    <property type="term" value="F:CCA tRNA nucleotidyltransferase activity"/>
    <property type="evidence" value="ECO:0007669"/>
    <property type="project" value="InterPro"/>
</dbReference>
<evidence type="ECO:0000256" key="15">
    <source>
        <dbReference type="ARBA" id="ARBA00071867"/>
    </source>
</evidence>
<evidence type="ECO:0000256" key="14">
    <source>
        <dbReference type="ARBA" id="ARBA00066827"/>
    </source>
</evidence>
<evidence type="ECO:0000256" key="5">
    <source>
        <dbReference type="ARBA" id="ARBA00022679"/>
    </source>
</evidence>
<dbReference type="SUPFAM" id="SSF52402">
    <property type="entry name" value="Adenine nucleotide alpha hydrolases-like"/>
    <property type="match status" value="1"/>
</dbReference>
<dbReference type="FunFam" id="3.40.50.620:FF:000053">
    <property type="entry name" value="Probable tRNA sulfurtransferase"/>
    <property type="match status" value="1"/>
</dbReference>
<keyword evidence="3 19" id="KW-0963">Cytoplasm</keyword>
<organism evidence="21 22">
    <name type="scientific">Halanaerobium polyolivorans</name>
    <dbReference type="NCBI Taxonomy" id="2886943"/>
    <lineage>
        <taxon>Bacteria</taxon>
        <taxon>Bacillati</taxon>
        <taxon>Bacillota</taxon>
        <taxon>Clostridia</taxon>
        <taxon>Halanaerobiales</taxon>
        <taxon>Halanaerobiaceae</taxon>
        <taxon>Halanaerobium</taxon>
    </lineage>
</organism>
<evidence type="ECO:0000256" key="9">
    <source>
        <dbReference type="ARBA" id="ARBA00022977"/>
    </source>
</evidence>
<keyword evidence="22" id="KW-1185">Reference proteome</keyword>
<dbReference type="SMART" id="SM00981">
    <property type="entry name" value="THUMP"/>
    <property type="match status" value="1"/>
</dbReference>
<dbReference type="Pfam" id="PF02568">
    <property type="entry name" value="ThiI"/>
    <property type="match status" value="1"/>
</dbReference>
<dbReference type="EMBL" id="JAJFAT010000003">
    <property type="protein sequence ID" value="MCC3144391.1"/>
    <property type="molecule type" value="Genomic_DNA"/>
</dbReference>
<keyword evidence="7 19" id="KW-0067">ATP-binding</keyword>
<keyword evidence="9 19" id="KW-0784">Thiamine biosynthesis</keyword>
<dbReference type="GO" id="GO:0009228">
    <property type="term" value="P:thiamine biosynthetic process"/>
    <property type="evidence" value="ECO:0007669"/>
    <property type="project" value="UniProtKB-KW"/>
</dbReference>
<dbReference type="InterPro" id="IPR054173">
    <property type="entry name" value="ThiI_fer"/>
</dbReference>
<dbReference type="Proteomes" id="UP001199296">
    <property type="component" value="Unassembled WGS sequence"/>
</dbReference>
<keyword evidence="6 19" id="KW-0547">Nucleotide-binding</keyword>
<evidence type="ECO:0000256" key="13">
    <source>
        <dbReference type="ARBA" id="ARBA00061472"/>
    </source>
</evidence>
<comment type="pathway">
    <text evidence="2 19">Cofactor biosynthesis; thiamine diphosphate biosynthesis.</text>
</comment>
<dbReference type="CDD" id="cd01712">
    <property type="entry name" value="PPase_ThiI"/>
    <property type="match status" value="1"/>
</dbReference>
<dbReference type="Gene3D" id="3.40.50.620">
    <property type="entry name" value="HUPs"/>
    <property type="match status" value="1"/>
</dbReference>
<dbReference type="CDD" id="cd11716">
    <property type="entry name" value="THUMP_ThiI"/>
    <property type="match status" value="1"/>
</dbReference>
<dbReference type="PANTHER" id="PTHR43209">
    <property type="entry name" value="TRNA SULFURTRANSFERASE"/>
    <property type="match status" value="1"/>
</dbReference>
<feature type="binding site" evidence="19">
    <location>
        <begin position="197"/>
        <end position="198"/>
    </location>
    <ligand>
        <name>ATP</name>
        <dbReference type="ChEBI" id="CHEBI:30616"/>
    </ligand>
</feature>
<dbReference type="GO" id="GO:0005524">
    <property type="term" value="F:ATP binding"/>
    <property type="evidence" value="ECO:0007669"/>
    <property type="project" value="UniProtKB-UniRule"/>
</dbReference>
<evidence type="ECO:0000256" key="7">
    <source>
        <dbReference type="ARBA" id="ARBA00022840"/>
    </source>
</evidence>
<comment type="catalytic activity">
    <reaction evidence="11 19">
        <text>[ThiS sulfur-carrier protein]-C-terminal Gly-Gly-AMP + S-sulfanyl-L-cysteinyl-[cysteine desulfurase] + AH2 = [ThiS sulfur-carrier protein]-C-terminal-Gly-aminoethanethioate + L-cysteinyl-[cysteine desulfurase] + A + AMP + 2 H(+)</text>
        <dbReference type="Rhea" id="RHEA:43340"/>
        <dbReference type="Rhea" id="RHEA-COMP:12157"/>
        <dbReference type="Rhea" id="RHEA-COMP:12158"/>
        <dbReference type="Rhea" id="RHEA-COMP:12910"/>
        <dbReference type="Rhea" id="RHEA-COMP:19908"/>
        <dbReference type="ChEBI" id="CHEBI:13193"/>
        <dbReference type="ChEBI" id="CHEBI:15378"/>
        <dbReference type="ChEBI" id="CHEBI:17499"/>
        <dbReference type="ChEBI" id="CHEBI:29950"/>
        <dbReference type="ChEBI" id="CHEBI:61963"/>
        <dbReference type="ChEBI" id="CHEBI:90618"/>
        <dbReference type="ChEBI" id="CHEBI:232372"/>
        <dbReference type="ChEBI" id="CHEBI:456215"/>
    </reaction>
</comment>
<feature type="binding site" evidence="19">
    <location>
        <position position="310"/>
    </location>
    <ligand>
        <name>ATP</name>
        <dbReference type="ChEBI" id="CHEBI:30616"/>
    </ligand>
</feature>
<evidence type="ECO:0000256" key="10">
    <source>
        <dbReference type="ARBA" id="ARBA00050570"/>
    </source>
</evidence>
<evidence type="ECO:0000256" key="12">
    <source>
        <dbReference type="ARBA" id="ARBA00058382"/>
    </source>
</evidence>
<evidence type="ECO:0000256" key="17">
    <source>
        <dbReference type="ARBA" id="ARBA00077849"/>
    </source>
</evidence>
<dbReference type="GO" id="GO:0000049">
    <property type="term" value="F:tRNA binding"/>
    <property type="evidence" value="ECO:0007669"/>
    <property type="project" value="UniProtKB-UniRule"/>
</dbReference>
<dbReference type="InterPro" id="IPR004114">
    <property type="entry name" value="THUMP_dom"/>
</dbReference>
<comment type="subcellular location">
    <subcellularLocation>
        <location evidence="1 19">Cytoplasm</location>
    </subcellularLocation>
</comment>
<dbReference type="Pfam" id="PF22025">
    <property type="entry name" value="ThiI_fer"/>
    <property type="match status" value="1"/>
</dbReference>
<name>A0AAW4X012_9FIRM</name>
<evidence type="ECO:0000256" key="3">
    <source>
        <dbReference type="ARBA" id="ARBA00022490"/>
    </source>
</evidence>
<comment type="catalytic activity">
    <reaction evidence="10 19">
        <text>[ThiI sulfur-carrier protein]-S-sulfanyl-L-cysteine + a uridine in tRNA + 2 reduced [2Fe-2S]-[ferredoxin] + ATP + H(+) = [ThiI sulfur-carrier protein]-L-cysteine + a 4-thiouridine in tRNA + 2 oxidized [2Fe-2S]-[ferredoxin] + AMP + diphosphate</text>
        <dbReference type="Rhea" id="RHEA:24176"/>
        <dbReference type="Rhea" id="RHEA-COMP:10000"/>
        <dbReference type="Rhea" id="RHEA-COMP:10001"/>
        <dbReference type="Rhea" id="RHEA-COMP:13337"/>
        <dbReference type="Rhea" id="RHEA-COMP:13338"/>
        <dbReference type="Rhea" id="RHEA-COMP:13339"/>
        <dbReference type="Rhea" id="RHEA-COMP:13340"/>
        <dbReference type="ChEBI" id="CHEBI:15378"/>
        <dbReference type="ChEBI" id="CHEBI:29950"/>
        <dbReference type="ChEBI" id="CHEBI:30616"/>
        <dbReference type="ChEBI" id="CHEBI:33019"/>
        <dbReference type="ChEBI" id="CHEBI:33737"/>
        <dbReference type="ChEBI" id="CHEBI:33738"/>
        <dbReference type="ChEBI" id="CHEBI:61963"/>
        <dbReference type="ChEBI" id="CHEBI:65315"/>
        <dbReference type="ChEBI" id="CHEBI:136798"/>
        <dbReference type="ChEBI" id="CHEBI:456215"/>
        <dbReference type="EC" id="2.8.1.4"/>
    </reaction>
</comment>
<dbReference type="InterPro" id="IPR020536">
    <property type="entry name" value="ThiI_AANH"/>
</dbReference>
<dbReference type="Pfam" id="PF02926">
    <property type="entry name" value="THUMP"/>
    <property type="match status" value="1"/>
</dbReference>
<comment type="function">
    <text evidence="12 19">Catalyzes the ATP-dependent transfer of a sulfur to tRNA to produce 4-thiouridine in position 8 of tRNAs, which functions as a near-UV photosensor. Also catalyzes the transfer of sulfur to the sulfur carrier protein ThiS, forming ThiS-thiocarboxylate. This is a step in the synthesis of thiazole, in the thiamine biosynthesis pathway. The sulfur is donated as persulfide by IscS.</text>
</comment>
<dbReference type="GO" id="GO:0005829">
    <property type="term" value="C:cytosol"/>
    <property type="evidence" value="ECO:0007669"/>
    <property type="project" value="TreeGrafter"/>
</dbReference>
<dbReference type="PANTHER" id="PTHR43209:SF1">
    <property type="entry name" value="TRNA SULFURTRANSFERASE"/>
    <property type="match status" value="1"/>
</dbReference>
<sequence>MYNLIIIRYGEINLKGDNKHDFIGQLIKNIDHAIADLGDFEITTVYGRIFLHAESSVIEELLRRIVKLPGIVSASPAVDFKLNKAVSDFSDEDYKKLKEKALKLFKTEVKNYPCSFKVETNRADKSFPIKSPKLNAEIGSAILTNIESEEKALQVDVHNPDHLFEIEITRGKIYLFLRRESGPGGLPVKSSGQALLMLSGGIDSPVAGWYALKRGLKIGAVYFHSPPYTSERAKEKVKELAKVLSQYGGEIKVQIPYFTEIQQQIVKKCPEKYTITIMRRMMVRIANHLAENNGQKALITGESLGQVASQTLEGIQATDDVSTLPILRPLITADKNEIIKLAKKIGSYEISIRPYEDCCTVFIPEEPVTKPILKIVRAKEEALKIESLIENSLEKMEILNLK</sequence>
<keyword evidence="5 19" id="KW-0808">Transferase</keyword>
<proteinExistence type="inferred from homology"/>
<dbReference type="HAMAP" id="MF_00021">
    <property type="entry name" value="ThiI"/>
    <property type="match status" value="1"/>
</dbReference>
<evidence type="ECO:0000313" key="21">
    <source>
        <dbReference type="EMBL" id="MCC3144391.1"/>
    </source>
</evidence>
<evidence type="ECO:0000256" key="6">
    <source>
        <dbReference type="ARBA" id="ARBA00022741"/>
    </source>
</evidence>
<dbReference type="InterPro" id="IPR049961">
    <property type="entry name" value="ThiI_N"/>
</dbReference>
<comment type="caution">
    <text evidence="21">The sequence shown here is derived from an EMBL/GenBank/DDBJ whole genome shotgun (WGS) entry which is preliminary data.</text>
</comment>
<comment type="similarity">
    <text evidence="13 19">Belongs to the ThiI family.</text>
</comment>
<keyword evidence="8 19" id="KW-0694">RNA-binding</keyword>
<reference evidence="21 22" key="1">
    <citation type="submission" date="2021-10" db="EMBL/GenBank/DDBJ databases">
        <authorList>
            <person name="Grouzdev D.S."/>
            <person name="Pantiukh K.S."/>
            <person name="Krutkina M.S."/>
        </authorList>
    </citation>
    <scope>NUCLEOTIDE SEQUENCE [LARGE SCALE GENOMIC DNA]</scope>
    <source>
        <strain evidence="21 22">Z-7514</strain>
    </source>
</reference>
<evidence type="ECO:0000256" key="18">
    <source>
        <dbReference type="ARBA" id="ARBA00080570"/>
    </source>
</evidence>
<dbReference type="GO" id="GO:0140741">
    <property type="term" value="F:tRNA-uracil-4 sulfurtransferase activity"/>
    <property type="evidence" value="ECO:0007669"/>
    <property type="project" value="UniProtKB-EC"/>
</dbReference>
<feature type="binding site" evidence="19">
    <location>
        <begin position="222"/>
        <end position="223"/>
    </location>
    <ligand>
        <name>ATP</name>
        <dbReference type="ChEBI" id="CHEBI:30616"/>
    </ligand>
</feature>
<evidence type="ECO:0000256" key="16">
    <source>
        <dbReference type="ARBA" id="ARBA00075337"/>
    </source>
</evidence>
<dbReference type="NCBIfam" id="TIGR00342">
    <property type="entry name" value="tRNA uracil 4-sulfurtransferase ThiI"/>
    <property type="match status" value="1"/>
</dbReference>
<evidence type="ECO:0000313" key="22">
    <source>
        <dbReference type="Proteomes" id="UP001199296"/>
    </source>
</evidence>
<evidence type="ECO:0000256" key="4">
    <source>
        <dbReference type="ARBA" id="ARBA00022555"/>
    </source>
</evidence>
<evidence type="ECO:0000259" key="20">
    <source>
        <dbReference type="PROSITE" id="PS51165"/>
    </source>
</evidence>
<accession>A0AAW4X012</accession>
<feature type="binding site" evidence="19">
    <location>
        <position position="279"/>
    </location>
    <ligand>
        <name>ATP</name>
        <dbReference type="ChEBI" id="CHEBI:30616"/>
    </ligand>
</feature>
<dbReference type="InterPro" id="IPR014729">
    <property type="entry name" value="Rossmann-like_a/b/a_fold"/>
</dbReference>
<protein>
    <recommendedName>
        <fullName evidence="15 19">Probable tRNA sulfurtransferase</fullName>
        <ecNumber evidence="14 19">2.8.1.4</ecNumber>
    </recommendedName>
    <alternativeName>
        <fullName evidence="16 19">Sulfur carrier protein ThiS sulfurtransferase</fullName>
    </alternativeName>
    <alternativeName>
        <fullName evidence="17 19">Thiamine biosynthesis protein ThiI</fullName>
    </alternativeName>
    <alternativeName>
        <fullName evidence="18 19">tRNA 4-thiouridine synthase</fullName>
    </alternativeName>
</protein>
<keyword evidence="4 19" id="KW-0820">tRNA-binding</keyword>
<gene>
    <name evidence="19 21" type="primary">thiI</name>
    <name evidence="21" type="ORF">LJ207_03535</name>
</gene>
<evidence type="ECO:0000256" key="8">
    <source>
        <dbReference type="ARBA" id="ARBA00022884"/>
    </source>
</evidence>
<dbReference type="InterPro" id="IPR003720">
    <property type="entry name" value="tRNA_STrfase"/>
</dbReference>
<dbReference type="SUPFAM" id="SSF143437">
    <property type="entry name" value="THUMP domain-like"/>
    <property type="match status" value="1"/>
</dbReference>
<dbReference type="GO" id="GO:0052837">
    <property type="term" value="P:thiazole biosynthetic process"/>
    <property type="evidence" value="ECO:0007669"/>
    <property type="project" value="TreeGrafter"/>
</dbReference>
<dbReference type="GO" id="GO:0002937">
    <property type="term" value="P:tRNA 4-thiouridine biosynthesis"/>
    <property type="evidence" value="ECO:0007669"/>
    <property type="project" value="TreeGrafter"/>
</dbReference>
<evidence type="ECO:0000256" key="1">
    <source>
        <dbReference type="ARBA" id="ARBA00004496"/>
    </source>
</evidence>
<evidence type="ECO:0000256" key="11">
    <source>
        <dbReference type="ARBA" id="ARBA00052330"/>
    </source>
</evidence>
<dbReference type="InterPro" id="IPR050102">
    <property type="entry name" value="tRNA_sulfurtransferase_ThiI"/>
</dbReference>
<dbReference type="Gene3D" id="3.30.2130.30">
    <property type="match status" value="1"/>
</dbReference>
<dbReference type="InterPro" id="IPR049962">
    <property type="entry name" value="THUMP_ThiI"/>
</dbReference>
<dbReference type="RefSeq" id="WP_229344130.1">
    <property type="nucleotide sequence ID" value="NZ_JAJFAT010000003.1"/>
</dbReference>
<feature type="binding site" evidence="19">
    <location>
        <position position="301"/>
    </location>
    <ligand>
        <name>ATP</name>
        <dbReference type="ChEBI" id="CHEBI:30616"/>
    </ligand>
</feature>
<dbReference type="EC" id="2.8.1.4" evidence="14 19"/>
<dbReference type="AlphaFoldDB" id="A0AAW4X012"/>
<dbReference type="PROSITE" id="PS51165">
    <property type="entry name" value="THUMP"/>
    <property type="match status" value="1"/>
</dbReference>
<evidence type="ECO:0000256" key="2">
    <source>
        <dbReference type="ARBA" id="ARBA00004948"/>
    </source>
</evidence>
<dbReference type="GO" id="GO:0009229">
    <property type="term" value="P:thiamine diphosphate biosynthetic process"/>
    <property type="evidence" value="ECO:0007669"/>
    <property type="project" value="UniProtKB-UniRule"/>
</dbReference>